<evidence type="ECO:0000313" key="2">
    <source>
        <dbReference type="Proteomes" id="UP000299102"/>
    </source>
</evidence>
<sequence>MDFPLPFRKLKKYERQSYGDKNYTHPGAAQMFLADGVSCRTAHTLLAVDPTLFNGGSKNGPRHMVQCNTRFKERASNLVWDIVTEHLPLTGTNDNVTAQCLMNTAGGVVLPNQVFSNSFTPEPLHANEHYLVEE</sequence>
<evidence type="ECO:0000313" key="1">
    <source>
        <dbReference type="EMBL" id="GBP77870.1"/>
    </source>
</evidence>
<dbReference type="AlphaFoldDB" id="A0A4C1YRS3"/>
<dbReference type="Proteomes" id="UP000299102">
    <property type="component" value="Unassembled WGS sequence"/>
</dbReference>
<comment type="caution">
    <text evidence="1">The sequence shown here is derived from an EMBL/GenBank/DDBJ whole genome shotgun (WGS) entry which is preliminary data.</text>
</comment>
<keyword evidence="2" id="KW-1185">Reference proteome</keyword>
<dbReference type="EMBL" id="BGZK01001351">
    <property type="protein sequence ID" value="GBP77870.1"/>
    <property type="molecule type" value="Genomic_DNA"/>
</dbReference>
<protein>
    <submittedName>
        <fullName evidence="1">Uncharacterized protein</fullName>
    </submittedName>
</protein>
<name>A0A4C1YRS3_EUMVA</name>
<reference evidence="1 2" key="1">
    <citation type="journal article" date="2019" name="Commun. Biol.">
        <title>The bagworm genome reveals a unique fibroin gene that provides high tensile strength.</title>
        <authorList>
            <person name="Kono N."/>
            <person name="Nakamura H."/>
            <person name="Ohtoshi R."/>
            <person name="Tomita M."/>
            <person name="Numata K."/>
            <person name="Arakawa K."/>
        </authorList>
    </citation>
    <scope>NUCLEOTIDE SEQUENCE [LARGE SCALE GENOMIC DNA]</scope>
</reference>
<proteinExistence type="predicted"/>
<organism evidence="1 2">
    <name type="scientific">Eumeta variegata</name>
    <name type="common">Bagworm moth</name>
    <name type="synonym">Eumeta japonica</name>
    <dbReference type="NCBI Taxonomy" id="151549"/>
    <lineage>
        <taxon>Eukaryota</taxon>
        <taxon>Metazoa</taxon>
        <taxon>Ecdysozoa</taxon>
        <taxon>Arthropoda</taxon>
        <taxon>Hexapoda</taxon>
        <taxon>Insecta</taxon>
        <taxon>Pterygota</taxon>
        <taxon>Neoptera</taxon>
        <taxon>Endopterygota</taxon>
        <taxon>Lepidoptera</taxon>
        <taxon>Glossata</taxon>
        <taxon>Ditrysia</taxon>
        <taxon>Tineoidea</taxon>
        <taxon>Psychidae</taxon>
        <taxon>Oiketicinae</taxon>
        <taxon>Eumeta</taxon>
    </lineage>
</organism>
<gene>
    <name evidence="1" type="ORF">EVAR_54035_1</name>
</gene>
<accession>A0A4C1YRS3</accession>